<evidence type="ECO:0000313" key="4">
    <source>
        <dbReference type="Proteomes" id="UP000822993"/>
    </source>
</evidence>
<gene>
    <name evidence="3" type="ORF">H9623_05095</name>
</gene>
<dbReference type="Pfam" id="PF13480">
    <property type="entry name" value="Acetyltransf_6"/>
    <property type="match status" value="1"/>
</dbReference>
<comment type="caution">
    <text evidence="3">The sequence shown here is derived from an EMBL/GenBank/DDBJ whole genome shotgun (WGS) entry which is preliminary data.</text>
</comment>
<evidence type="ECO:0000259" key="2">
    <source>
        <dbReference type="Pfam" id="PF13480"/>
    </source>
</evidence>
<accession>A0A9D5YYM0</accession>
<dbReference type="AlphaFoldDB" id="A0A9D5YYM0"/>
<name>A0A9D5YYM0_9CELL</name>
<feature type="region of interest" description="Disordered" evidence="1">
    <location>
        <begin position="392"/>
        <end position="414"/>
    </location>
</feature>
<feature type="compositionally biased region" description="Basic and acidic residues" evidence="1">
    <location>
        <begin position="392"/>
        <end position="402"/>
    </location>
</feature>
<sequence length="414" mass="45453">MTSHTTSHATPRLSVRLAAVSTLGPDDVSRWRDLAEHAAEPNVFYGPDFLVPTAAHFDRDRTLRLVIVESDGTWLALMPYELVAANRRWPHRHASNDGPILNQFTSLGVPLLRQDDPRRAARGLVRAFRRFSRELGGSIEMAFVSGDGPGGAALQQAFADDGSTLHVWGGDARAAVRFAEVEDPGALGYLPRSRAKAVRRRARRLTEAIGVPAELDSLTLDVVDDPAEFLRFELETWKADPARDGVGFSRLREGPEWFTDVFQAHAAAGRATLLALRPAGETLYMAAFLRSGRTLFAWYDEYAEAWAQHAPGVLGRLLTVKQLAAEGGADLLDSCMHPSLYPDQNELYPSRLRTVSFTAALGRWPGQLLLREIVALGHGRRALTGRVREARADRRARAERPGGRGVRQGAVSGS</sequence>
<protein>
    <submittedName>
        <fullName evidence="3">GNAT family N-acetyltransferase</fullName>
    </submittedName>
</protein>
<keyword evidence="4" id="KW-1185">Reference proteome</keyword>
<organism evidence="3 4">
    <name type="scientific">Oerskovia douganii</name>
    <dbReference type="NCBI Taxonomy" id="2762210"/>
    <lineage>
        <taxon>Bacteria</taxon>
        <taxon>Bacillati</taxon>
        <taxon>Actinomycetota</taxon>
        <taxon>Actinomycetes</taxon>
        <taxon>Micrococcales</taxon>
        <taxon>Cellulomonadaceae</taxon>
        <taxon>Oerskovia</taxon>
    </lineage>
</organism>
<proteinExistence type="predicted"/>
<dbReference type="InterPro" id="IPR038740">
    <property type="entry name" value="BioF2-like_GNAT_dom"/>
</dbReference>
<dbReference type="EMBL" id="JACSPN010000004">
    <property type="protein sequence ID" value="MBE7699686.1"/>
    <property type="molecule type" value="Genomic_DNA"/>
</dbReference>
<evidence type="ECO:0000256" key="1">
    <source>
        <dbReference type="SAM" id="MobiDB-lite"/>
    </source>
</evidence>
<dbReference type="Proteomes" id="UP000822993">
    <property type="component" value="Unassembled WGS sequence"/>
</dbReference>
<evidence type="ECO:0000313" key="3">
    <source>
        <dbReference type="EMBL" id="MBE7699686.1"/>
    </source>
</evidence>
<feature type="domain" description="BioF2-like acetyltransferase" evidence="2">
    <location>
        <begin position="193"/>
        <end position="329"/>
    </location>
</feature>
<dbReference type="RefSeq" id="WP_193718973.1">
    <property type="nucleotide sequence ID" value="NZ_JACSPN010000004.1"/>
</dbReference>
<reference evidence="3 4" key="1">
    <citation type="submission" date="2020-08" db="EMBL/GenBank/DDBJ databases">
        <title>A Genomic Blueprint of the Chicken Gut Microbiome.</title>
        <authorList>
            <person name="Gilroy R."/>
            <person name="Ravi A."/>
            <person name="Getino M."/>
            <person name="Pursley I."/>
            <person name="Horton D.L."/>
            <person name="Alikhan N.-F."/>
            <person name="Baker D."/>
            <person name="Gharbi K."/>
            <person name="Hall N."/>
            <person name="Watson M."/>
            <person name="Adriaenssens E.M."/>
            <person name="Foster-Nyarko E."/>
            <person name="Jarju S."/>
            <person name="Secka A."/>
            <person name="Antonio M."/>
            <person name="Oren A."/>
            <person name="Chaudhuri R."/>
            <person name="La Ragione R.M."/>
            <person name="Hildebrand F."/>
            <person name="Pallen M.J."/>
        </authorList>
    </citation>
    <scope>NUCLEOTIDE SEQUENCE [LARGE SCALE GENOMIC DNA]</scope>
    <source>
        <strain evidence="3 4">Sa1BUA8</strain>
    </source>
</reference>